<name>A0A9D3RHV4_ANGAN</name>
<evidence type="ECO:0000313" key="3">
    <source>
        <dbReference type="Proteomes" id="UP001044222"/>
    </source>
</evidence>
<dbReference type="EMBL" id="JAFIRN010000019">
    <property type="protein sequence ID" value="KAG5830340.1"/>
    <property type="molecule type" value="Genomic_DNA"/>
</dbReference>
<keyword evidence="3" id="KW-1185">Reference proteome</keyword>
<dbReference type="AlphaFoldDB" id="A0A9D3RHV4"/>
<sequence>THTHTHTQTHTHTSAHISTHTHTHIKPGNLSSNLKQRRGGLLQISPDRTHWPEDTGAGPEVRALERGRGLRTQGQGLTT</sequence>
<accession>A0A9D3RHV4</accession>
<protein>
    <submittedName>
        <fullName evidence="2">Uncharacterized protein</fullName>
    </submittedName>
</protein>
<comment type="caution">
    <text evidence="2">The sequence shown here is derived from an EMBL/GenBank/DDBJ whole genome shotgun (WGS) entry which is preliminary data.</text>
</comment>
<feature type="non-terminal residue" evidence="2">
    <location>
        <position position="1"/>
    </location>
</feature>
<evidence type="ECO:0000313" key="2">
    <source>
        <dbReference type="EMBL" id="KAG5830340.1"/>
    </source>
</evidence>
<dbReference type="Proteomes" id="UP001044222">
    <property type="component" value="Chromosome 19"/>
</dbReference>
<reference evidence="2" key="1">
    <citation type="submission" date="2021-01" db="EMBL/GenBank/DDBJ databases">
        <title>A chromosome-scale assembly of European eel, Anguilla anguilla.</title>
        <authorList>
            <person name="Henkel C."/>
            <person name="Jong-Raadsen S.A."/>
            <person name="Dufour S."/>
            <person name="Weltzien F.-A."/>
            <person name="Palstra A.P."/>
            <person name="Pelster B."/>
            <person name="Spaink H.P."/>
            <person name="Van Den Thillart G.E."/>
            <person name="Jansen H."/>
            <person name="Zahm M."/>
            <person name="Klopp C."/>
            <person name="Cedric C."/>
            <person name="Louis A."/>
            <person name="Berthelot C."/>
            <person name="Parey E."/>
            <person name="Roest Crollius H."/>
            <person name="Montfort J."/>
            <person name="Robinson-Rechavi M."/>
            <person name="Bucao C."/>
            <person name="Bouchez O."/>
            <person name="Gislard M."/>
            <person name="Lluch J."/>
            <person name="Milhes M."/>
            <person name="Lampietro C."/>
            <person name="Lopez Roques C."/>
            <person name="Donnadieu C."/>
            <person name="Braasch I."/>
            <person name="Desvignes T."/>
            <person name="Postlethwait J."/>
            <person name="Bobe J."/>
            <person name="Guiguen Y."/>
            <person name="Dirks R."/>
        </authorList>
    </citation>
    <scope>NUCLEOTIDE SEQUENCE</scope>
    <source>
        <strain evidence="2">Tag_6206</strain>
        <tissue evidence="2">Liver</tissue>
    </source>
</reference>
<proteinExistence type="predicted"/>
<organism evidence="2 3">
    <name type="scientific">Anguilla anguilla</name>
    <name type="common">European freshwater eel</name>
    <name type="synonym">Muraena anguilla</name>
    <dbReference type="NCBI Taxonomy" id="7936"/>
    <lineage>
        <taxon>Eukaryota</taxon>
        <taxon>Metazoa</taxon>
        <taxon>Chordata</taxon>
        <taxon>Craniata</taxon>
        <taxon>Vertebrata</taxon>
        <taxon>Euteleostomi</taxon>
        <taxon>Actinopterygii</taxon>
        <taxon>Neopterygii</taxon>
        <taxon>Teleostei</taxon>
        <taxon>Anguilliformes</taxon>
        <taxon>Anguillidae</taxon>
        <taxon>Anguilla</taxon>
    </lineage>
</organism>
<feature type="compositionally biased region" description="Low complexity" evidence="1">
    <location>
        <begin position="70"/>
        <end position="79"/>
    </location>
</feature>
<evidence type="ECO:0000256" key="1">
    <source>
        <dbReference type="SAM" id="MobiDB-lite"/>
    </source>
</evidence>
<feature type="region of interest" description="Disordered" evidence="1">
    <location>
        <begin position="1"/>
        <end position="79"/>
    </location>
</feature>
<feature type="non-terminal residue" evidence="2">
    <location>
        <position position="79"/>
    </location>
</feature>
<gene>
    <name evidence="2" type="ORF">ANANG_G00309460</name>
</gene>